<dbReference type="Proteomes" id="UP001595974">
    <property type="component" value="Unassembled WGS sequence"/>
</dbReference>
<keyword evidence="8" id="KW-0067">ATP-binding</keyword>
<evidence type="ECO:0000313" key="15">
    <source>
        <dbReference type="Proteomes" id="UP001595974"/>
    </source>
</evidence>
<sequence length="653" mass="70541">MTTSGSSHQKIETDRKAREPDVRPATAGGADKAGWDTAECLDLIAALDALRARMLDNEARLSGQIGRVAPAYQASARNLAHYLALREVDLRAVQERLARMGTSSLGRAESHVLANLDKVLGILHRLMGEDWEDRSAEEPVGIVSSRRLLDEHTDALLGAPAGGRGVRIMVTLPSEAAVDYGLVHHLVASGMDVARINCAHDGAAEWEAMATHVRRAAKAAGRGVRILMDLGGPKLRTGPIAPGPALLKLKPRRDLYGRVLAPARVGLRPAGSLAAVAGAIEHLGVPAAWLARIKIGDTLELVDARDAKRTLHVVAQDDAGILAECERTAYVVPETTIEHRRRGRKPREALLVDFPPGEPGSIFLQRGDRLKVTRSGIGRPVMRDTAARGHMLLPTIACTLPEVFDQVCVGERVLFDDGRIGGRIGAVGTDGLEVEITQIRVTGDRLLADKGINLPDSRLDLPALTEKDVEDLQAVARCADLVGLSFVQRGQDIETLREQLARLGAAHVGVVLKIETRRAFENLPELLFSAMACDAAGVMIARGDLAVECGYERLAEVQEEILWAAEAAHMPVIWATQVLETLAKTGQPSRAEITDAAMGERAECVMLNKGPHILEAIRMLDDILKRMQAHQSKKRSLLRALGAWSSQAESARQ</sequence>
<evidence type="ECO:0000256" key="11">
    <source>
        <dbReference type="ARBA" id="ARBA00023317"/>
    </source>
</evidence>
<dbReference type="Pfam" id="PF00224">
    <property type="entry name" value="PK"/>
    <property type="match status" value="2"/>
</dbReference>
<evidence type="ECO:0000256" key="12">
    <source>
        <dbReference type="SAM" id="MobiDB-lite"/>
    </source>
</evidence>
<evidence type="ECO:0000256" key="6">
    <source>
        <dbReference type="ARBA" id="ARBA00022741"/>
    </source>
</evidence>
<keyword evidence="9" id="KW-0460">Magnesium</keyword>
<feature type="region of interest" description="Disordered" evidence="12">
    <location>
        <begin position="1"/>
        <end position="30"/>
    </location>
</feature>
<dbReference type="InterPro" id="IPR015813">
    <property type="entry name" value="Pyrv/PenolPyrv_kinase-like_dom"/>
</dbReference>
<dbReference type="Gene3D" id="3.20.20.60">
    <property type="entry name" value="Phosphoenolpyruvate-binding domains"/>
    <property type="match status" value="2"/>
</dbReference>
<comment type="caution">
    <text evidence="14">The sequence shown here is derived from an EMBL/GenBank/DDBJ whole genome shotgun (WGS) entry which is preliminary data.</text>
</comment>
<dbReference type="InterPro" id="IPR015793">
    <property type="entry name" value="Pyrv_Knase_brl"/>
</dbReference>
<evidence type="ECO:0000256" key="10">
    <source>
        <dbReference type="ARBA" id="ARBA00023152"/>
    </source>
</evidence>
<evidence type="ECO:0000256" key="3">
    <source>
        <dbReference type="ARBA" id="ARBA00012142"/>
    </source>
</evidence>
<evidence type="ECO:0000256" key="1">
    <source>
        <dbReference type="ARBA" id="ARBA00004997"/>
    </source>
</evidence>
<dbReference type="GO" id="GO:0016301">
    <property type="term" value="F:kinase activity"/>
    <property type="evidence" value="ECO:0007669"/>
    <property type="project" value="UniProtKB-KW"/>
</dbReference>
<evidence type="ECO:0000313" key="14">
    <source>
        <dbReference type="EMBL" id="MFC5768665.1"/>
    </source>
</evidence>
<dbReference type="InterPro" id="IPR001697">
    <property type="entry name" value="Pyr_Knase"/>
</dbReference>
<evidence type="ECO:0000256" key="9">
    <source>
        <dbReference type="ARBA" id="ARBA00022842"/>
    </source>
</evidence>
<feature type="domain" description="Pyruvate kinase barrel" evidence="13">
    <location>
        <begin position="394"/>
        <end position="608"/>
    </location>
</feature>
<dbReference type="EC" id="2.7.1.40" evidence="3"/>
<organism evidence="14 15">
    <name type="scientific">Thauera sinica</name>
    <dbReference type="NCBI Taxonomy" id="2665146"/>
    <lineage>
        <taxon>Bacteria</taxon>
        <taxon>Pseudomonadati</taxon>
        <taxon>Pseudomonadota</taxon>
        <taxon>Betaproteobacteria</taxon>
        <taxon>Rhodocyclales</taxon>
        <taxon>Zoogloeaceae</taxon>
        <taxon>Thauera</taxon>
    </lineage>
</organism>
<dbReference type="InterPro" id="IPR011037">
    <property type="entry name" value="Pyrv_Knase-like_insert_dom_sf"/>
</dbReference>
<evidence type="ECO:0000256" key="5">
    <source>
        <dbReference type="ARBA" id="ARBA00022723"/>
    </source>
</evidence>
<keyword evidence="6" id="KW-0547">Nucleotide-binding</keyword>
<reference evidence="15" key="1">
    <citation type="journal article" date="2019" name="Int. J. Syst. Evol. Microbiol.">
        <title>The Global Catalogue of Microorganisms (GCM) 10K type strain sequencing project: providing services to taxonomists for standard genome sequencing and annotation.</title>
        <authorList>
            <consortium name="The Broad Institute Genomics Platform"/>
            <consortium name="The Broad Institute Genome Sequencing Center for Infectious Disease"/>
            <person name="Wu L."/>
            <person name="Ma J."/>
        </authorList>
    </citation>
    <scope>NUCLEOTIDE SEQUENCE [LARGE SCALE GENOMIC DNA]</scope>
    <source>
        <strain evidence="15">SHR3</strain>
    </source>
</reference>
<dbReference type="SUPFAM" id="SSF50800">
    <property type="entry name" value="PK beta-barrel domain-like"/>
    <property type="match status" value="1"/>
</dbReference>
<protein>
    <recommendedName>
        <fullName evidence="3">pyruvate kinase</fullName>
        <ecNumber evidence="3">2.7.1.40</ecNumber>
    </recommendedName>
</protein>
<comment type="similarity">
    <text evidence="2">Belongs to the pyruvate kinase family.</text>
</comment>
<evidence type="ECO:0000259" key="13">
    <source>
        <dbReference type="Pfam" id="PF00224"/>
    </source>
</evidence>
<keyword evidence="10" id="KW-0324">Glycolysis</keyword>
<dbReference type="PANTHER" id="PTHR11817">
    <property type="entry name" value="PYRUVATE KINASE"/>
    <property type="match status" value="1"/>
</dbReference>
<proteinExistence type="inferred from homology"/>
<keyword evidence="4" id="KW-0808">Transferase</keyword>
<name>A0ABW1ANA4_9RHOO</name>
<evidence type="ECO:0000256" key="8">
    <source>
        <dbReference type="ARBA" id="ARBA00022840"/>
    </source>
</evidence>
<feature type="domain" description="Pyruvate kinase barrel" evidence="13">
    <location>
        <begin position="167"/>
        <end position="250"/>
    </location>
</feature>
<dbReference type="RefSeq" id="WP_096448433.1">
    <property type="nucleotide sequence ID" value="NZ_JBHSOG010000014.1"/>
</dbReference>
<evidence type="ECO:0000256" key="7">
    <source>
        <dbReference type="ARBA" id="ARBA00022777"/>
    </source>
</evidence>
<feature type="compositionally biased region" description="Basic and acidic residues" evidence="12">
    <location>
        <begin position="9"/>
        <end position="22"/>
    </location>
</feature>
<keyword evidence="15" id="KW-1185">Reference proteome</keyword>
<dbReference type="SUPFAM" id="SSF51621">
    <property type="entry name" value="Phosphoenolpyruvate/pyruvate domain"/>
    <property type="match status" value="1"/>
</dbReference>
<keyword evidence="7 14" id="KW-0418">Kinase</keyword>
<dbReference type="InterPro" id="IPR040442">
    <property type="entry name" value="Pyrv_kinase-like_dom_sf"/>
</dbReference>
<comment type="pathway">
    <text evidence="1">Carbohydrate degradation; glycolysis; pyruvate from D-glyceraldehyde 3-phosphate: step 5/5.</text>
</comment>
<gene>
    <name evidence="14" type="ORF">ACFPTN_04715</name>
</gene>
<dbReference type="NCBIfam" id="NF011314">
    <property type="entry name" value="PRK14725.1"/>
    <property type="match status" value="1"/>
</dbReference>
<dbReference type="EMBL" id="JBHSOG010000014">
    <property type="protein sequence ID" value="MFC5768665.1"/>
    <property type="molecule type" value="Genomic_DNA"/>
</dbReference>
<evidence type="ECO:0000256" key="2">
    <source>
        <dbReference type="ARBA" id="ARBA00008663"/>
    </source>
</evidence>
<evidence type="ECO:0000256" key="4">
    <source>
        <dbReference type="ARBA" id="ARBA00022679"/>
    </source>
</evidence>
<accession>A0ABW1ANA4</accession>
<keyword evidence="11 14" id="KW-0670">Pyruvate</keyword>
<keyword evidence="5" id="KW-0479">Metal-binding</keyword>